<dbReference type="PANTHER" id="PTHR36113:SF6">
    <property type="entry name" value="FOSFOMYCIN RESISTANCE PROTEIN FOSX"/>
    <property type="match status" value="1"/>
</dbReference>
<dbReference type="EMBL" id="CP001918">
    <property type="protein sequence ID" value="ADF60269.1"/>
    <property type="molecule type" value="Genomic_DNA"/>
</dbReference>
<dbReference type="GO" id="GO:0016740">
    <property type="term" value="F:transferase activity"/>
    <property type="evidence" value="ECO:0007669"/>
    <property type="project" value="UniProtKB-KW"/>
</dbReference>
<protein>
    <submittedName>
        <fullName evidence="3">Glutathione transferase fosA</fullName>
    </submittedName>
</protein>
<dbReference type="PATRIC" id="fig|716541.4.peg.970"/>
<dbReference type="GO" id="GO:0046872">
    <property type="term" value="F:metal ion binding"/>
    <property type="evidence" value="ECO:0007669"/>
    <property type="project" value="UniProtKB-KW"/>
</dbReference>
<dbReference type="OrthoDB" id="4265398at2"/>
<keyword evidence="4" id="KW-1185">Reference proteome</keyword>
<dbReference type="InterPro" id="IPR051332">
    <property type="entry name" value="Fosfomycin_Res_Enzymes"/>
</dbReference>
<evidence type="ECO:0000313" key="4">
    <source>
        <dbReference type="Proteomes" id="UP000002363"/>
    </source>
</evidence>
<dbReference type="PROSITE" id="PS51819">
    <property type="entry name" value="VOC"/>
    <property type="match status" value="1"/>
</dbReference>
<dbReference type="EnsemblBacteria" id="ADF60269">
    <property type="protein sequence ID" value="ADF60269"/>
    <property type="gene ID" value="ECL_00705"/>
</dbReference>
<evidence type="ECO:0000313" key="3">
    <source>
        <dbReference type="EMBL" id="ADF60269.1"/>
    </source>
</evidence>
<accession>A0A0H3CF62</accession>
<keyword evidence="3" id="KW-0808">Transferase</keyword>
<keyword evidence="1" id="KW-0479">Metal-binding</keyword>
<reference evidence="3 4" key="1">
    <citation type="journal article" date="2010" name="J. Bacteriol.">
        <title>Complete genome sequence of Enterobacter cloacae subsp. cloacae type strain ATCC 13047.</title>
        <authorList>
            <person name="Ren Y."/>
            <person name="Ren Y."/>
            <person name="Zhou Z."/>
            <person name="Guo X."/>
            <person name="Li Y."/>
            <person name="Feng L."/>
            <person name="Wang L."/>
        </authorList>
    </citation>
    <scope>NUCLEOTIDE SEQUENCE [LARGE SCALE GENOMIC DNA]</scope>
    <source>
        <strain evidence="4">ATCC 13047 / DSM 30054 / NBRC 13535 / NCTC 10005 / WDCM 00083 / NCDC 279-56</strain>
    </source>
</reference>
<proteinExistence type="predicted"/>
<dbReference type="CDD" id="cd07244">
    <property type="entry name" value="FosA"/>
    <property type="match status" value="1"/>
</dbReference>
<dbReference type="InterPro" id="IPR029068">
    <property type="entry name" value="Glyas_Bleomycin-R_OHBP_Dase"/>
</dbReference>
<name>A0A0H3CF62_ENTCC</name>
<dbReference type="PANTHER" id="PTHR36113">
    <property type="entry name" value="LYASE, PUTATIVE-RELATED-RELATED"/>
    <property type="match status" value="1"/>
</dbReference>
<dbReference type="NCBIfam" id="NF000026">
    <property type="entry name" value="154989_fosA"/>
    <property type="match status" value="1"/>
</dbReference>
<evidence type="ECO:0000259" key="2">
    <source>
        <dbReference type="PROSITE" id="PS51819"/>
    </source>
</evidence>
<dbReference type="InterPro" id="IPR037523">
    <property type="entry name" value="VOC_core"/>
</dbReference>
<dbReference type="eggNOG" id="COG0346">
    <property type="taxonomic scope" value="Bacteria"/>
</dbReference>
<sequence>MPPLRRQPPAVYGEHGVVYVHAFTVSRPAQKTKGHVMLQSLNHLTLAVSDLQKSVTFWHELLGLALHARWNTGAYLTCGDLWVCLSYDEARRNVPPQESDYTHYAFTVAEEDFEPFSHRLEQAGVTVWKQNKSEGESFYFLDPDGHKLELHVGSLAARLAACREKPYAGMVFTSDGA</sequence>
<dbReference type="NCBIfam" id="NF000496">
    <property type="entry name" value="Fos_GSH"/>
    <property type="match status" value="1"/>
</dbReference>
<gene>
    <name evidence="3" type="ordered locus">ECL_00705</name>
</gene>
<evidence type="ECO:0000256" key="1">
    <source>
        <dbReference type="ARBA" id="ARBA00022723"/>
    </source>
</evidence>
<dbReference type="HOGENOM" id="CLU_121356_0_0_6"/>
<dbReference type="KEGG" id="enc:ECL_00705"/>
<dbReference type="STRING" id="716541.ECL_00705"/>
<feature type="domain" description="VOC" evidence="2">
    <location>
        <begin position="40"/>
        <end position="153"/>
    </location>
</feature>
<dbReference type="InterPro" id="IPR004360">
    <property type="entry name" value="Glyas_Fos-R_dOase_dom"/>
</dbReference>
<dbReference type="NCBIfam" id="NF000221">
    <property type="entry name" value="FosA"/>
    <property type="match status" value="1"/>
</dbReference>
<organism evidence="3 4">
    <name type="scientific">Enterobacter cloacae subsp. cloacae (strain ATCC 13047 / DSM 30054 / NBRC 13535 / NCTC 10005 / WDCM 00083 / NCDC 279-56)</name>
    <dbReference type="NCBI Taxonomy" id="716541"/>
    <lineage>
        <taxon>Bacteria</taxon>
        <taxon>Pseudomonadati</taxon>
        <taxon>Pseudomonadota</taxon>
        <taxon>Gammaproteobacteria</taxon>
        <taxon>Enterobacterales</taxon>
        <taxon>Enterobacteriaceae</taxon>
        <taxon>Enterobacter</taxon>
        <taxon>Enterobacter cloacae complex</taxon>
    </lineage>
</organism>
<dbReference type="AlphaFoldDB" id="A0A0H3CF62"/>
<dbReference type="Pfam" id="PF00903">
    <property type="entry name" value="Glyoxalase"/>
    <property type="match status" value="1"/>
</dbReference>
<dbReference type="Proteomes" id="UP000002363">
    <property type="component" value="Chromosome"/>
</dbReference>
<dbReference type="Gene3D" id="3.10.180.10">
    <property type="entry name" value="2,3-Dihydroxybiphenyl 1,2-Dioxygenase, domain 1"/>
    <property type="match status" value="1"/>
</dbReference>
<dbReference type="SUPFAM" id="SSF54593">
    <property type="entry name" value="Glyoxalase/Bleomycin resistance protein/Dihydroxybiphenyl dioxygenase"/>
    <property type="match status" value="1"/>
</dbReference>